<keyword evidence="2" id="KW-1185">Reference proteome</keyword>
<gene>
    <name evidence="1" type="ORF">LPJ64_001612</name>
</gene>
<dbReference type="Proteomes" id="UP001145021">
    <property type="component" value="Unassembled WGS sequence"/>
</dbReference>
<name>A0A9W7XNN4_9FUNG</name>
<protein>
    <submittedName>
        <fullName evidence="1">Uncharacterized protein</fullName>
    </submittedName>
</protein>
<dbReference type="AlphaFoldDB" id="A0A9W7XNN4"/>
<accession>A0A9W7XNN4</accession>
<evidence type="ECO:0000313" key="1">
    <source>
        <dbReference type="EMBL" id="KAJ1646938.1"/>
    </source>
</evidence>
<reference evidence="1" key="1">
    <citation type="submission" date="2022-07" db="EMBL/GenBank/DDBJ databases">
        <title>Phylogenomic reconstructions and comparative analyses of Kickxellomycotina fungi.</title>
        <authorList>
            <person name="Reynolds N.K."/>
            <person name="Stajich J.E."/>
            <person name="Barry K."/>
            <person name="Grigoriev I.V."/>
            <person name="Crous P."/>
            <person name="Smith M.E."/>
        </authorList>
    </citation>
    <scope>NUCLEOTIDE SEQUENCE</scope>
    <source>
        <strain evidence="1">NBRC 105413</strain>
    </source>
</reference>
<proteinExistence type="predicted"/>
<organism evidence="1 2">
    <name type="scientific">Coemansia asiatica</name>
    <dbReference type="NCBI Taxonomy" id="1052880"/>
    <lineage>
        <taxon>Eukaryota</taxon>
        <taxon>Fungi</taxon>
        <taxon>Fungi incertae sedis</taxon>
        <taxon>Zoopagomycota</taxon>
        <taxon>Kickxellomycotina</taxon>
        <taxon>Kickxellomycetes</taxon>
        <taxon>Kickxellales</taxon>
        <taxon>Kickxellaceae</taxon>
        <taxon>Coemansia</taxon>
    </lineage>
</organism>
<evidence type="ECO:0000313" key="2">
    <source>
        <dbReference type="Proteomes" id="UP001145021"/>
    </source>
</evidence>
<dbReference type="EMBL" id="JANBOH010000044">
    <property type="protein sequence ID" value="KAJ1646938.1"/>
    <property type="molecule type" value="Genomic_DNA"/>
</dbReference>
<sequence>MYPPEGYQSNAPTFNGAIPLVVIYSKEEYEKKGLEYINNRNNPRFRIVYFHEFRWGVASGLESYDPAYDYQLSLCLSRLGGDKNYSQWLVNNQFEYFSKLVFEIPYKSGVIFFRDNKIVEILSGCNYDAFNITLGQLDTLPVKNSPKKNRLLAEKIAKEKETKKTEKKEKANSVCIVM</sequence>
<comment type="caution">
    <text evidence="1">The sequence shown here is derived from an EMBL/GenBank/DDBJ whole genome shotgun (WGS) entry which is preliminary data.</text>
</comment>